<organism evidence="2 3">
    <name type="scientific">Enterococcus camelliae</name>
    <dbReference type="NCBI Taxonomy" id="453959"/>
    <lineage>
        <taxon>Bacteria</taxon>
        <taxon>Bacillati</taxon>
        <taxon>Bacillota</taxon>
        <taxon>Bacilli</taxon>
        <taxon>Lactobacillales</taxon>
        <taxon>Enterococcaceae</taxon>
        <taxon>Enterococcus</taxon>
    </lineage>
</organism>
<dbReference type="EMBL" id="JBHUMO010000008">
    <property type="protein sequence ID" value="MFD2728111.1"/>
    <property type="molecule type" value="Genomic_DNA"/>
</dbReference>
<sequence length="31" mass="3645">MDVYTKIKQLKEDNYSQRDIAKMLGVSRNTV</sequence>
<comment type="caution">
    <text evidence="2">The sequence shown here is derived from an EMBL/GenBank/DDBJ whole genome shotgun (WGS) entry which is preliminary data.</text>
</comment>
<evidence type="ECO:0000313" key="3">
    <source>
        <dbReference type="Proteomes" id="UP001597427"/>
    </source>
</evidence>
<feature type="domain" description="Transposase IS30-like HTH" evidence="1">
    <location>
        <begin position="6"/>
        <end position="31"/>
    </location>
</feature>
<proteinExistence type="predicted"/>
<keyword evidence="3" id="KW-1185">Reference proteome</keyword>
<dbReference type="RefSeq" id="WP_379979189.1">
    <property type="nucleotide sequence ID" value="NZ_JBHUMO010000008.1"/>
</dbReference>
<evidence type="ECO:0000259" key="1">
    <source>
        <dbReference type="Pfam" id="PF13936"/>
    </source>
</evidence>
<dbReference type="Proteomes" id="UP001597427">
    <property type="component" value="Unassembled WGS sequence"/>
</dbReference>
<name>A0ABW5TFN8_9ENTE</name>
<gene>
    <name evidence="2" type="ORF">ACFSR0_01500</name>
</gene>
<protein>
    <submittedName>
        <fullName evidence="2">Helix-turn-helix domain-containing protein</fullName>
    </submittedName>
</protein>
<reference evidence="3" key="1">
    <citation type="journal article" date="2019" name="Int. J. Syst. Evol. Microbiol.">
        <title>The Global Catalogue of Microorganisms (GCM) 10K type strain sequencing project: providing services to taxonomists for standard genome sequencing and annotation.</title>
        <authorList>
            <consortium name="The Broad Institute Genomics Platform"/>
            <consortium name="The Broad Institute Genome Sequencing Center for Infectious Disease"/>
            <person name="Wu L."/>
            <person name="Ma J."/>
        </authorList>
    </citation>
    <scope>NUCLEOTIDE SEQUENCE [LARGE SCALE GENOMIC DNA]</scope>
    <source>
        <strain evidence="3">TISTR 932</strain>
    </source>
</reference>
<dbReference type="Pfam" id="PF13936">
    <property type="entry name" value="HTH_38"/>
    <property type="match status" value="1"/>
</dbReference>
<dbReference type="InterPro" id="IPR025246">
    <property type="entry name" value="IS30-like_HTH"/>
</dbReference>
<evidence type="ECO:0000313" key="2">
    <source>
        <dbReference type="EMBL" id="MFD2728111.1"/>
    </source>
</evidence>
<dbReference type="Gene3D" id="1.10.10.60">
    <property type="entry name" value="Homeodomain-like"/>
    <property type="match status" value="1"/>
</dbReference>
<accession>A0ABW5TFN8</accession>